<feature type="region of interest" description="Disordered" evidence="1">
    <location>
        <begin position="286"/>
        <end position="362"/>
    </location>
</feature>
<evidence type="ECO:0000256" key="1">
    <source>
        <dbReference type="SAM" id="MobiDB-lite"/>
    </source>
</evidence>
<reference evidence="3" key="1">
    <citation type="journal article" date="2017" name="Nat. Ecol. Evol.">
        <title>Genome expansion and lineage-specific genetic innovations in the forest pathogenic fungi Armillaria.</title>
        <authorList>
            <person name="Sipos G."/>
            <person name="Prasanna A.N."/>
            <person name="Walter M.C."/>
            <person name="O'Connor E."/>
            <person name="Balint B."/>
            <person name="Krizsan K."/>
            <person name="Kiss B."/>
            <person name="Hess J."/>
            <person name="Varga T."/>
            <person name="Slot J."/>
            <person name="Riley R."/>
            <person name="Boka B."/>
            <person name="Rigling D."/>
            <person name="Barry K."/>
            <person name="Lee J."/>
            <person name="Mihaltcheva S."/>
            <person name="LaButti K."/>
            <person name="Lipzen A."/>
            <person name="Waldron R."/>
            <person name="Moloney N.M."/>
            <person name="Sperisen C."/>
            <person name="Kredics L."/>
            <person name="Vagvoelgyi C."/>
            <person name="Patrignani A."/>
            <person name="Fitzpatrick D."/>
            <person name="Nagy I."/>
            <person name="Doyle S."/>
            <person name="Anderson J.B."/>
            <person name="Grigoriev I.V."/>
            <person name="Gueldener U."/>
            <person name="Muensterkoetter M."/>
            <person name="Nagy L.G."/>
        </authorList>
    </citation>
    <scope>NUCLEOTIDE SEQUENCE [LARGE SCALE GENOMIC DNA]</scope>
    <source>
        <strain evidence="3">Ar21-2</strain>
    </source>
</reference>
<dbReference type="Proteomes" id="UP000217790">
    <property type="component" value="Unassembled WGS sequence"/>
</dbReference>
<dbReference type="AlphaFoldDB" id="A0A2H3DWC7"/>
<evidence type="ECO:0000313" key="2">
    <source>
        <dbReference type="EMBL" id="PBK98360.1"/>
    </source>
</evidence>
<dbReference type="InParanoid" id="A0A2H3DWC7"/>
<protein>
    <submittedName>
        <fullName evidence="2">Uncharacterized protein</fullName>
    </submittedName>
</protein>
<evidence type="ECO:0000313" key="3">
    <source>
        <dbReference type="Proteomes" id="UP000217790"/>
    </source>
</evidence>
<sequence length="362" mass="39622">MNQHPPLPETCDENTTDRNPFRRSTRGTYGLRQTHGTGRMLGQNQTPTSHPSSTGWTRTFPHSSDSGTYLPRLSKPQPLNYPTPLWSEIPYPPMREGTRGRFPGRVQDHYGQRSAIASPSPRRHDTADLLGRLASQSQRLNDSEGGHRRIPTPTPTPMSLDPLSDEDDFQTPRVSPVPSPTKDYQTRAPSTRGGATTSGTSSNRSTGTSSVPTRSRPGNSGEQTWRRAPEFPSGTPPGNTWNTSSPYTKGIHSILDNRPTWKSSPVSTPTATAAYTLHILGWNEETSVPAPKSNKKSLSGNSPDSDSSMTNNDRTMDPLTGLRGFQYDWDSIEPGFQPAEDAETPHRTPKDPGTTQAPGRAN</sequence>
<keyword evidence="3" id="KW-1185">Reference proteome</keyword>
<feature type="compositionally biased region" description="Low complexity" evidence="1">
    <location>
        <begin position="297"/>
        <end position="308"/>
    </location>
</feature>
<organism evidence="2 3">
    <name type="scientific">Armillaria gallica</name>
    <name type="common">Bulbous honey fungus</name>
    <name type="synonym">Armillaria bulbosa</name>
    <dbReference type="NCBI Taxonomy" id="47427"/>
    <lineage>
        <taxon>Eukaryota</taxon>
        <taxon>Fungi</taxon>
        <taxon>Dikarya</taxon>
        <taxon>Basidiomycota</taxon>
        <taxon>Agaricomycotina</taxon>
        <taxon>Agaricomycetes</taxon>
        <taxon>Agaricomycetidae</taxon>
        <taxon>Agaricales</taxon>
        <taxon>Marasmiineae</taxon>
        <taxon>Physalacriaceae</taxon>
        <taxon>Armillaria</taxon>
    </lineage>
</organism>
<gene>
    <name evidence="2" type="ORF">ARMGADRAFT_1026386</name>
</gene>
<feature type="region of interest" description="Disordered" evidence="1">
    <location>
        <begin position="1"/>
        <end position="247"/>
    </location>
</feature>
<dbReference type="EMBL" id="KZ293648">
    <property type="protein sequence ID" value="PBK98360.1"/>
    <property type="molecule type" value="Genomic_DNA"/>
</dbReference>
<feature type="compositionally biased region" description="Polar residues" evidence="1">
    <location>
        <begin position="353"/>
        <end position="362"/>
    </location>
</feature>
<proteinExistence type="predicted"/>
<feature type="compositionally biased region" description="Polar residues" evidence="1">
    <location>
        <begin position="236"/>
        <end position="247"/>
    </location>
</feature>
<accession>A0A2H3DWC7</accession>
<name>A0A2H3DWC7_ARMGA</name>
<feature type="compositionally biased region" description="Polar residues" evidence="1">
    <location>
        <begin position="42"/>
        <end position="67"/>
    </location>
</feature>
<feature type="compositionally biased region" description="Low complexity" evidence="1">
    <location>
        <begin position="190"/>
        <end position="210"/>
    </location>
</feature>
<feature type="compositionally biased region" description="Polar residues" evidence="1">
    <location>
        <begin position="211"/>
        <end position="223"/>
    </location>
</feature>